<name>J9AAX0_WUCBA</name>
<evidence type="ECO:0000256" key="1">
    <source>
        <dbReference type="SAM" id="MobiDB-lite"/>
    </source>
</evidence>
<feature type="region of interest" description="Disordered" evidence="1">
    <location>
        <begin position="1"/>
        <end position="39"/>
    </location>
</feature>
<feature type="non-terminal residue" evidence="2">
    <location>
        <position position="86"/>
    </location>
</feature>
<organism evidence="2 3">
    <name type="scientific">Wuchereria bancrofti</name>
    <dbReference type="NCBI Taxonomy" id="6293"/>
    <lineage>
        <taxon>Eukaryota</taxon>
        <taxon>Metazoa</taxon>
        <taxon>Ecdysozoa</taxon>
        <taxon>Nematoda</taxon>
        <taxon>Chromadorea</taxon>
        <taxon>Rhabditida</taxon>
        <taxon>Spirurina</taxon>
        <taxon>Spiruromorpha</taxon>
        <taxon>Filarioidea</taxon>
        <taxon>Onchocercidae</taxon>
        <taxon>Wuchereria</taxon>
    </lineage>
</organism>
<dbReference type="AlphaFoldDB" id="J9AAX0"/>
<dbReference type="EMBL" id="ADBV01019558">
    <property type="protein sequence ID" value="EJW71090.1"/>
    <property type="molecule type" value="Genomic_DNA"/>
</dbReference>
<feature type="compositionally biased region" description="Polar residues" evidence="1">
    <location>
        <begin position="23"/>
        <end position="39"/>
    </location>
</feature>
<gene>
    <name evidence="2" type="ORF">WUBG_18002</name>
</gene>
<sequence length="86" mass="8962">VNSEAVASLPAYNSPKATAPAPYSSSYQYNDHNSSTTMTSCPTHGFATTSSVASSGSVQNNVTASSYDTRVAIDSDYSSQIASERI</sequence>
<evidence type="ECO:0000313" key="2">
    <source>
        <dbReference type="EMBL" id="EJW71090.1"/>
    </source>
</evidence>
<evidence type="ECO:0000313" key="3">
    <source>
        <dbReference type="Proteomes" id="UP000004810"/>
    </source>
</evidence>
<feature type="non-terminal residue" evidence="2">
    <location>
        <position position="1"/>
    </location>
</feature>
<protein>
    <submittedName>
        <fullName evidence="2">Uncharacterized protein</fullName>
    </submittedName>
</protein>
<accession>J9AAX0</accession>
<proteinExistence type="predicted"/>
<reference evidence="3" key="1">
    <citation type="submission" date="2012-08" db="EMBL/GenBank/DDBJ databases">
        <title>The Genome Sequence of Wuchereria bancrofti.</title>
        <authorList>
            <person name="Nutman T.B."/>
            <person name="Fink D.L."/>
            <person name="Russ C."/>
            <person name="Young S."/>
            <person name="Zeng Q."/>
            <person name="Koehrsen M."/>
            <person name="Alvarado L."/>
            <person name="Berlin A."/>
            <person name="Chapman S.B."/>
            <person name="Chen Z."/>
            <person name="Freedman E."/>
            <person name="Gellesch M."/>
            <person name="Goldberg J."/>
            <person name="Griggs A."/>
            <person name="Gujja S."/>
            <person name="Heilman E.R."/>
            <person name="Heiman D."/>
            <person name="Hepburn T."/>
            <person name="Howarth C."/>
            <person name="Jen D."/>
            <person name="Larson L."/>
            <person name="Lewis B."/>
            <person name="Mehta T."/>
            <person name="Park D."/>
            <person name="Pearson M."/>
            <person name="Roberts A."/>
            <person name="Saif S."/>
            <person name="Shea T."/>
            <person name="Shenoy N."/>
            <person name="Sisk P."/>
            <person name="Stolte C."/>
            <person name="Sykes S."/>
            <person name="Walk T."/>
            <person name="White J."/>
            <person name="Yandava C."/>
            <person name="Haas B."/>
            <person name="Henn M.R."/>
            <person name="Nusbaum C."/>
            <person name="Birren B."/>
        </authorList>
    </citation>
    <scope>NUCLEOTIDE SEQUENCE [LARGE SCALE GENOMIC DNA]</scope>
    <source>
        <strain evidence="3">NA</strain>
    </source>
</reference>
<comment type="caution">
    <text evidence="2">The sequence shown here is derived from an EMBL/GenBank/DDBJ whole genome shotgun (WGS) entry which is preliminary data.</text>
</comment>
<dbReference type="Proteomes" id="UP000004810">
    <property type="component" value="Unassembled WGS sequence"/>
</dbReference>